<dbReference type="InterPro" id="IPR011304">
    <property type="entry name" value="L-lactate_DH"/>
</dbReference>
<comment type="similarity">
    <text evidence="2 7">Belongs to the LDH/MDH superfamily. LDH family.</text>
</comment>
<keyword evidence="7" id="KW-0963">Cytoplasm</keyword>
<feature type="binding site" evidence="7">
    <location>
        <position position="40"/>
    </location>
    <ligand>
        <name>NAD(+)</name>
        <dbReference type="ChEBI" id="CHEBI:57540"/>
    </ligand>
</feature>
<dbReference type="Pfam" id="PF00056">
    <property type="entry name" value="Ldh_1_N"/>
    <property type="match status" value="1"/>
</dbReference>
<feature type="binding site" evidence="9">
    <location>
        <position position="99"/>
    </location>
    <ligand>
        <name>NAD(+)</name>
        <dbReference type="ChEBI" id="CHEBI:57540"/>
    </ligand>
</feature>
<evidence type="ECO:0000256" key="7">
    <source>
        <dbReference type="HAMAP-Rule" id="MF_00488"/>
    </source>
</evidence>
<feature type="binding site" evidence="7">
    <location>
        <position position="92"/>
    </location>
    <ligand>
        <name>substrate</name>
    </ligand>
</feature>
<dbReference type="SUPFAM" id="SSF51735">
    <property type="entry name" value="NAD(P)-binding Rossmann-fold domains"/>
    <property type="match status" value="1"/>
</dbReference>
<feature type="active site" description="Proton acceptor" evidence="7 8">
    <location>
        <position position="179"/>
    </location>
</feature>
<dbReference type="Proteomes" id="UP000623678">
    <property type="component" value="Unassembled WGS sequence"/>
</dbReference>
<name>A0A926ETP2_9FIRM</name>
<feature type="domain" description="Lactate/malate dehydrogenase N-terminal" evidence="11">
    <location>
        <begin position="5"/>
        <end position="146"/>
    </location>
</feature>
<feature type="binding site" evidence="7 9">
    <location>
        <position position="35"/>
    </location>
    <ligand>
        <name>NAD(+)</name>
        <dbReference type="ChEBI" id="CHEBI:57540"/>
    </ligand>
</feature>
<keyword evidence="10" id="KW-0812">Transmembrane</keyword>
<keyword evidence="7" id="KW-0021">Allosteric enzyme</keyword>
<evidence type="ECO:0000313" key="14">
    <source>
        <dbReference type="Proteomes" id="UP000623678"/>
    </source>
</evidence>
<evidence type="ECO:0000259" key="12">
    <source>
        <dbReference type="Pfam" id="PF02866"/>
    </source>
</evidence>
<dbReference type="EC" id="1.1.1.27" evidence="3 7"/>
<evidence type="ECO:0000256" key="8">
    <source>
        <dbReference type="PIRSR" id="PIRSR000102-1"/>
    </source>
</evidence>
<feature type="transmembrane region" description="Helical" evidence="10">
    <location>
        <begin position="6"/>
        <end position="28"/>
    </location>
</feature>
<evidence type="ECO:0000256" key="10">
    <source>
        <dbReference type="SAM" id="Phobius"/>
    </source>
</evidence>
<comment type="catalytic activity">
    <reaction evidence="6 7">
        <text>(S)-lactate + NAD(+) = pyruvate + NADH + H(+)</text>
        <dbReference type="Rhea" id="RHEA:23444"/>
        <dbReference type="ChEBI" id="CHEBI:15361"/>
        <dbReference type="ChEBI" id="CHEBI:15378"/>
        <dbReference type="ChEBI" id="CHEBI:16651"/>
        <dbReference type="ChEBI" id="CHEBI:57540"/>
        <dbReference type="ChEBI" id="CHEBI:57945"/>
        <dbReference type="EC" id="1.1.1.27"/>
    </reaction>
</comment>
<evidence type="ECO:0000256" key="3">
    <source>
        <dbReference type="ARBA" id="ARBA00012967"/>
    </source>
</evidence>
<dbReference type="HAMAP" id="MF_00488">
    <property type="entry name" value="Lactate_dehydrog"/>
    <property type="match status" value="1"/>
</dbReference>
<evidence type="ECO:0000256" key="4">
    <source>
        <dbReference type="ARBA" id="ARBA00023002"/>
    </source>
</evidence>
<evidence type="ECO:0000256" key="9">
    <source>
        <dbReference type="PIRSR" id="PIRSR000102-3"/>
    </source>
</evidence>
<dbReference type="PIRSF" id="PIRSF000102">
    <property type="entry name" value="Lac_mal_DH"/>
    <property type="match status" value="1"/>
</dbReference>
<dbReference type="GO" id="GO:0006089">
    <property type="term" value="P:lactate metabolic process"/>
    <property type="evidence" value="ECO:0007669"/>
    <property type="project" value="TreeGrafter"/>
</dbReference>
<comment type="subunit">
    <text evidence="7">Homotetramer.</text>
</comment>
<dbReference type="SUPFAM" id="SSF56327">
    <property type="entry name" value="LDH C-terminal domain-like"/>
    <property type="match status" value="1"/>
</dbReference>
<comment type="activity regulation">
    <text evidence="7">Allosterically activated by fructose 1,6-bisphosphate (FBP).</text>
</comment>
<keyword evidence="10" id="KW-1133">Transmembrane helix</keyword>
<gene>
    <name evidence="7" type="primary">ldh</name>
    <name evidence="13" type="ORF">H8705_12580</name>
</gene>
<feature type="domain" description="Lactate/malate dehydrogenase C-terminal" evidence="12">
    <location>
        <begin position="149"/>
        <end position="313"/>
    </location>
</feature>
<comment type="function">
    <text evidence="7">Catalyzes the conversion of lactate to pyruvate.</text>
</comment>
<evidence type="ECO:0000256" key="6">
    <source>
        <dbReference type="ARBA" id="ARBA00049258"/>
    </source>
</evidence>
<evidence type="ECO:0000256" key="5">
    <source>
        <dbReference type="ARBA" id="ARBA00023027"/>
    </source>
</evidence>
<organism evidence="13 14">
    <name type="scientific">Youxingia wuxianensis</name>
    <dbReference type="NCBI Taxonomy" id="2763678"/>
    <lineage>
        <taxon>Bacteria</taxon>
        <taxon>Bacillati</taxon>
        <taxon>Bacillota</taxon>
        <taxon>Clostridia</taxon>
        <taxon>Eubacteriales</taxon>
        <taxon>Oscillospiraceae</taxon>
        <taxon>Youxingia</taxon>
    </lineage>
</organism>
<feature type="binding site" evidence="7">
    <location>
        <position position="14"/>
    </location>
    <ligand>
        <name>NAD(+)</name>
        <dbReference type="ChEBI" id="CHEBI:57540"/>
    </ligand>
</feature>
<feature type="binding site" evidence="7">
    <location>
        <position position="157"/>
    </location>
    <ligand>
        <name>beta-D-fructose 1,6-bisphosphate</name>
        <dbReference type="ChEBI" id="CHEBI:32966"/>
        <note>allosteric activator</note>
    </ligand>
</feature>
<evidence type="ECO:0000256" key="1">
    <source>
        <dbReference type="ARBA" id="ARBA00004843"/>
    </source>
</evidence>
<protein>
    <recommendedName>
        <fullName evidence="3 7">L-lactate dehydrogenase</fullName>
        <shortName evidence="7">L-LDH</shortName>
        <ecNumber evidence="3 7">1.1.1.27</ecNumber>
    </recommendedName>
</protein>
<dbReference type="Gene3D" id="3.90.110.10">
    <property type="entry name" value="Lactate dehydrogenase/glycoside hydrolase, family 4, C-terminal"/>
    <property type="match status" value="1"/>
</dbReference>
<evidence type="ECO:0000256" key="2">
    <source>
        <dbReference type="ARBA" id="ARBA00006054"/>
    </source>
</evidence>
<reference evidence="13" key="1">
    <citation type="submission" date="2020-08" db="EMBL/GenBank/DDBJ databases">
        <title>Genome public.</title>
        <authorList>
            <person name="Liu C."/>
            <person name="Sun Q."/>
        </authorList>
    </citation>
    <scope>NUCLEOTIDE SEQUENCE</scope>
    <source>
        <strain evidence="13">NSJ-64</strain>
    </source>
</reference>
<feature type="binding site" evidence="7">
    <location>
        <begin position="152"/>
        <end position="155"/>
    </location>
    <ligand>
        <name>substrate</name>
    </ligand>
</feature>
<comment type="caution">
    <text evidence="7">Lacks conserved residue(s) required for the propagation of feature annotation.</text>
</comment>
<feature type="binding site" evidence="7 9">
    <location>
        <begin position="122"/>
        <end position="124"/>
    </location>
    <ligand>
        <name>NAD(+)</name>
        <dbReference type="ChEBI" id="CHEBI:57540"/>
    </ligand>
</feature>
<dbReference type="InterPro" id="IPR018177">
    <property type="entry name" value="L-lactate_DH_AS"/>
</dbReference>
<keyword evidence="4 7" id="KW-0560">Oxidoreductase</keyword>
<sequence>MNANKVVLIGAGMVGAATLNSILMLNLVSELVVIDQNVQRAQGEVMDASHTTAFAYSSGANIRVGTYADCKDARIIVMTAGPSIKPGEKMDRQILAQQNAGIMTQVMSEITKYTQDAIIITVTNPVDVVTYLAKTRANYPGNKIFGTGTLLDTARMRQIIAQQVGVDSKNVHGYVLGEHGNSAFIPWNLVDIAGVPVDQLDRAFHMKAPIDKEKVFEGTKSAGFDIIQLKGYTSSGIAMSVCRLIKAIILDERSILPISVVLDGHYDTKNVALSVPCVVGKNGAEHILEVPLTSEERRQFKQCAQNLTDILGKIS</sequence>
<dbReference type="PANTHER" id="PTHR43128:SF16">
    <property type="entry name" value="L-LACTATE DEHYDROGENASE"/>
    <property type="match status" value="1"/>
</dbReference>
<dbReference type="GO" id="GO:0004459">
    <property type="term" value="F:L-lactate dehydrogenase (NAD+) activity"/>
    <property type="evidence" value="ECO:0007669"/>
    <property type="project" value="UniProtKB-UniRule"/>
</dbReference>
<dbReference type="InterPro" id="IPR015955">
    <property type="entry name" value="Lactate_DH/Glyco_Ohase_4_C"/>
</dbReference>
<dbReference type="PRINTS" id="PR00086">
    <property type="entry name" value="LLDHDRGNASE"/>
</dbReference>
<dbReference type="PROSITE" id="PS00064">
    <property type="entry name" value="L_LDH"/>
    <property type="match status" value="1"/>
</dbReference>
<feature type="binding site" evidence="7">
    <location>
        <position position="147"/>
    </location>
    <ligand>
        <name>NAD(+)</name>
        <dbReference type="ChEBI" id="CHEBI:57540"/>
    </ligand>
</feature>
<comment type="caution">
    <text evidence="13">The sequence shown here is derived from an EMBL/GenBank/DDBJ whole genome shotgun (WGS) entry which is preliminary data.</text>
</comment>
<feature type="binding site" evidence="9">
    <location>
        <begin position="10"/>
        <end position="15"/>
    </location>
    <ligand>
        <name>NAD(+)</name>
        <dbReference type="ChEBI" id="CHEBI:57540"/>
    </ligand>
</feature>
<dbReference type="Pfam" id="PF02866">
    <property type="entry name" value="Ldh_1_C"/>
    <property type="match status" value="1"/>
</dbReference>
<comment type="subcellular location">
    <subcellularLocation>
        <location evidence="7">Cytoplasm</location>
    </subcellularLocation>
</comment>
<evidence type="ECO:0000259" key="11">
    <source>
        <dbReference type="Pfam" id="PF00056"/>
    </source>
</evidence>
<keyword evidence="14" id="KW-1185">Reference proteome</keyword>
<feature type="binding site" evidence="7">
    <location>
        <begin position="124"/>
        <end position="127"/>
    </location>
    <ligand>
        <name>substrate</name>
    </ligand>
</feature>
<dbReference type="InterPro" id="IPR001557">
    <property type="entry name" value="L-lactate/malate_DH"/>
</dbReference>
<evidence type="ECO:0000313" key="13">
    <source>
        <dbReference type="EMBL" id="MBC8586417.1"/>
    </source>
</evidence>
<dbReference type="RefSeq" id="WP_262396138.1">
    <property type="nucleotide sequence ID" value="NZ_JACRTD010000011.1"/>
</dbReference>
<accession>A0A926ETP2</accession>
<feature type="binding site" evidence="7">
    <location>
        <position position="67"/>
    </location>
    <ligand>
        <name>NAD(+)</name>
        <dbReference type="ChEBI" id="CHEBI:57540"/>
    </ligand>
</feature>
<dbReference type="PANTHER" id="PTHR43128">
    <property type="entry name" value="L-2-HYDROXYCARBOXYLATE DEHYDROGENASE (NAD(P)(+))"/>
    <property type="match status" value="1"/>
</dbReference>
<comment type="pathway">
    <text evidence="1 7">Fermentation; pyruvate fermentation to lactate; (S)-lactate from pyruvate: step 1/1.</text>
</comment>
<keyword evidence="5 7" id="KW-0520">NAD</keyword>
<dbReference type="AlphaFoldDB" id="A0A926ETP2"/>
<feature type="binding site" evidence="7">
    <location>
        <position position="172"/>
    </location>
    <ligand>
        <name>beta-D-fructose 1,6-bisphosphate</name>
        <dbReference type="ChEBI" id="CHEBI:32966"/>
        <note>allosteric activator</note>
    </ligand>
</feature>
<dbReference type="InterPro" id="IPR022383">
    <property type="entry name" value="Lactate/malate_DH_C"/>
</dbReference>
<dbReference type="EMBL" id="JACRTD010000011">
    <property type="protein sequence ID" value="MBC8586417.1"/>
    <property type="molecule type" value="Genomic_DNA"/>
</dbReference>
<dbReference type="Gene3D" id="3.40.50.720">
    <property type="entry name" value="NAD(P)-binding Rossmann-like Domain"/>
    <property type="match status" value="1"/>
</dbReference>
<dbReference type="NCBIfam" id="TIGR01771">
    <property type="entry name" value="L-LDH-NAD"/>
    <property type="match status" value="1"/>
</dbReference>
<dbReference type="GO" id="GO:0006096">
    <property type="term" value="P:glycolytic process"/>
    <property type="evidence" value="ECO:0007669"/>
    <property type="project" value="UniProtKB-UniRule"/>
</dbReference>
<dbReference type="GO" id="GO:0005737">
    <property type="term" value="C:cytoplasm"/>
    <property type="evidence" value="ECO:0007669"/>
    <property type="project" value="UniProtKB-SubCell"/>
</dbReference>
<feature type="binding site" evidence="7">
    <location>
        <position position="233"/>
    </location>
    <ligand>
        <name>substrate</name>
    </ligand>
</feature>
<proteinExistence type="inferred from homology"/>
<dbReference type="InterPro" id="IPR001236">
    <property type="entry name" value="Lactate/malate_DH_N"/>
</dbReference>
<keyword evidence="10" id="KW-0472">Membrane</keyword>
<dbReference type="InterPro" id="IPR036291">
    <property type="entry name" value="NAD(P)-bd_dom_sf"/>
</dbReference>